<keyword evidence="3 9" id="KW-0347">Helicase</keyword>
<dbReference type="GO" id="GO:0005524">
    <property type="term" value="F:ATP binding"/>
    <property type="evidence" value="ECO:0007669"/>
    <property type="project" value="UniProtKB-UniRule"/>
</dbReference>
<dbReference type="GO" id="GO:0003724">
    <property type="term" value="F:RNA helicase activity"/>
    <property type="evidence" value="ECO:0007669"/>
    <property type="project" value="UniProtKB-EC"/>
</dbReference>
<comment type="function">
    <text evidence="8">ATP-binding RNA helicase involved in the biogenesis of 60S ribosomal subunits.</text>
</comment>
<evidence type="ECO:0000256" key="3">
    <source>
        <dbReference type="ARBA" id="ARBA00022806"/>
    </source>
</evidence>
<dbReference type="SMART" id="SM00490">
    <property type="entry name" value="HELICc"/>
    <property type="match status" value="1"/>
</dbReference>
<dbReference type="PROSITE" id="PS00039">
    <property type="entry name" value="DEAD_ATP_HELICASE"/>
    <property type="match status" value="1"/>
</dbReference>
<reference evidence="14" key="1">
    <citation type="submission" date="2023-05" db="EMBL/GenBank/DDBJ databases">
        <title>High-quality long-read genome of Scophthalmus maximus.</title>
        <authorList>
            <person name="Lien S."/>
            <person name="Martinez P."/>
        </authorList>
    </citation>
    <scope>NUCLEOTIDE SEQUENCE [LARGE SCALE GENOMIC DNA]</scope>
</reference>
<dbReference type="AlphaFoldDB" id="A0A8D3EAT6"/>
<comment type="function">
    <text evidence="10">RNA helicase.</text>
</comment>
<evidence type="ECO:0000256" key="1">
    <source>
        <dbReference type="ARBA" id="ARBA00022741"/>
    </source>
</evidence>
<dbReference type="Pfam" id="PF00271">
    <property type="entry name" value="Helicase_C"/>
    <property type="match status" value="1"/>
</dbReference>
<dbReference type="PANTHER" id="PTHR24031">
    <property type="entry name" value="RNA HELICASE"/>
    <property type="match status" value="1"/>
</dbReference>
<evidence type="ECO:0000259" key="13">
    <source>
        <dbReference type="PROSITE" id="PS51194"/>
    </source>
</evidence>
<comment type="catalytic activity">
    <reaction evidence="7 10">
        <text>ATP + H2O = ADP + phosphate + H(+)</text>
        <dbReference type="Rhea" id="RHEA:13065"/>
        <dbReference type="ChEBI" id="CHEBI:15377"/>
        <dbReference type="ChEBI" id="CHEBI:15378"/>
        <dbReference type="ChEBI" id="CHEBI:30616"/>
        <dbReference type="ChEBI" id="CHEBI:43474"/>
        <dbReference type="ChEBI" id="CHEBI:456216"/>
        <dbReference type="EC" id="3.6.4.13"/>
    </reaction>
</comment>
<dbReference type="CDD" id="cd18787">
    <property type="entry name" value="SF2_C_DEAD"/>
    <property type="match status" value="1"/>
</dbReference>
<dbReference type="GeneTree" id="ENSGT00550000075141"/>
<reference evidence="14" key="2">
    <citation type="submission" date="2025-08" db="UniProtKB">
        <authorList>
            <consortium name="Ensembl"/>
        </authorList>
    </citation>
    <scope>IDENTIFICATION</scope>
</reference>
<keyword evidence="4 9" id="KW-0067">ATP-binding</keyword>
<keyword evidence="5 10" id="KW-0694">RNA-binding</keyword>
<dbReference type="GO" id="GO:0003723">
    <property type="term" value="F:RNA binding"/>
    <property type="evidence" value="ECO:0007669"/>
    <property type="project" value="UniProtKB-UniRule"/>
</dbReference>
<dbReference type="Proteomes" id="UP000694558">
    <property type="component" value="Chromosome 15"/>
</dbReference>
<dbReference type="InterPro" id="IPR001650">
    <property type="entry name" value="Helicase_C-like"/>
</dbReference>
<organism evidence="14 15">
    <name type="scientific">Scophthalmus maximus</name>
    <name type="common">Turbot</name>
    <name type="synonym">Psetta maxima</name>
    <dbReference type="NCBI Taxonomy" id="52904"/>
    <lineage>
        <taxon>Eukaryota</taxon>
        <taxon>Metazoa</taxon>
        <taxon>Chordata</taxon>
        <taxon>Craniata</taxon>
        <taxon>Vertebrata</taxon>
        <taxon>Euteleostomi</taxon>
        <taxon>Actinopterygii</taxon>
        <taxon>Neopterygii</taxon>
        <taxon>Teleostei</taxon>
        <taxon>Neoteleostei</taxon>
        <taxon>Acanthomorphata</taxon>
        <taxon>Carangaria</taxon>
        <taxon>Pleuronectiformes</taxon>
        <taxon>Pleuronectoidei</taxon>
        <taxon>Scophthalmidae</taxon>
        <taxon>Scophthalmus</taxon>
    </lineage>
</organism>
<evidence type="ECO:0000313" key="15">
    <source>
        <dbReference type="Proteomes" id="UP000694558"/>
    </source>
</evidence>
<comment type="similarity">
    <text evidence="6">Belongs to the DEAD box helicase family. DDX51/DBP6 subfamily.</text>
</comment>
<evidence type="ECO:0000256" key="10">
    <source>
        <dbReference type="RuleBase" id="RU365068"/>
    </source>
</evidence>
<dbReference type="Gene3D" id="3.40.50.300">
    <property type="entry name" value="P-loop containing nucleotide triphosphate hydrolases"/>
    <property type="match status" value="2"/>
</dbReference>
<sequence length="658" mass="73359">MSIETLCLVAHRYLGQEEDGSVSKESRSQALLAKLQQKAKEKQRQSLTEAGGDGSEEQTLQRGATKKRRANENDSQEPRHHRKRKSEKKKKKITTEICLFVWTSGSPADGSPEPPVTGRDGHEDTEMIPSEHTTETTSAPTGFTIVGGFENKPVQKVHRVLPQWLAQPQVIHRDMKNNLVPVSEVAALCEPLVKKLQSHGIQHLFPVQAEVIPAILESLQPGLLFGRGGYQPRDICVSAPTGSGKTLAFVIPVIQVLMRRVVCEVRALAVLPTKELAQQVCKVFTSYAEGTTLKVVMLAGQRSFAAEQASLSEHRGGRRCSLADVVVATPGRLVDHINKNSGLCLEHLRFLIIDEADRMIDSMHQSWLSQVVRAVYRSGSDSRATSMFSRTEPAQVTAASLSPPQMFLQKLLFSATLTQNPEKLQQLGLRQPRLFSSIHATPAAPAHKQDRFDFPQGLTEHYVPCTLSKKPLLILHFILRLKLSPILCFTNSRETAHRLFLLVQLFGGVNAAEFSSRLSPGERKKTLKEFEQGKIQLLVSTDAAARGIDFDGYIRTYIHRIGRTARAGKAGLAFTFLLQVQEKSFLQMVAEAGSPGIQKQIVKPENLQTMEARYEQTLRELEKVVKVLSRLRHITKTKKGLFNHRLVLMKHSSPRYDL</sequence>
<dbReference type="FunFam" id="3.40.50.300:FF:001539">
    <property type="entry name" value="ATP-dependent RNA helicase DDX51"/>
    <property type="match status" value="1"/>
</dbReference>
<dbReference type="SMART" id="SM00487">
    <property type="entry name" value="DEXDc"/>
    <property type="match status" value="1"/>
</dbReference>
<evidence type="ECO:0000256" key="8">
    <source>
        <dbReference type="ARBA" id="ARBA00056648"/>
    </source>
</evidence>
<dbReference type="InterPro" id="IPR011545">
    <property type="entry name" value="DEAD/DEAH_box_helicase_dom"/>
</dbReference>
<evidence type="ECO:0000256" key="2">
    <source>
        <dbReference type="ARBA" id="ARBA00022801"/>
    </source>
</evidence>
<comment type="domain">
    <text evidence="10">The Q motif is unique to and characteristic of the DEAD box family of RNA helicases and controls ATP binding and hydrolysis.</text>
</comment>
<proteinExistence type="inferred from homology"/>
<evidence type="ECO:0000256" key="7">
    <source>
        <dbReference type="ARBA" id="ARBA00047984"/>
    </source>
</evidence>
<feature type="region of interest" description="Disordered" evidence="11">
    <location>
        <begin position="104"/>
        <end position="141"/>
    </location>
</feature>
<feature type="domain" description="Helicase C-terminal" evidence="13">
    <location>
        <begin position="473"/>
        <end position="629"/>
    </location>
</feature>
<accession>A0A8D3EAT6</accession>
<protein>
    <recommendedName>
        <fullName evidence="10">ATP-dependent RNA helicase</fullName>
        <ecNumber evidence="10">3.6.4.13</ecNumber>
    </recommendedName>
</protein>
<dbReference type="PROSITE" id="PS51194">
    <property type="entry name" value="HELICASE_CTER"/>
    <property type="match status" value="1"/>
</dbReference>
<evidence type="ECO:0000256" key="9">
    <source>
        <dbReference type="RuleBase" id="RU000492"/>
    </source>
</evidence>
<keyword evidence="2 9" id="KW-0378">Hydrolase</keyword>
<evidence type="ECO:0000256" key="4">
    <source>
        <dbReference type="ARBA" id="ARBA00022840"/>
    </source>
</evidence>
<name>A0A8D3EAT6_SCOMX</name>
<dbReference type="CDD" id="cd17956">
    <property type="entry name" value="DEADc_DDX51"/>
    <property type="match status" value="1"/>
</dbReference>
<dbReference type="Ensembl" id="ENSSMAT00000072930.1">
    <property type="protein sequence ID" value="ENSSMAP00000068895.1"/>
    <property type="gene ID" value="ENSSMAG00000037015.1"/>
</dbReference>
<dbReference type="InterPro" id="IPR027417">
    <property type="entry name" value="P-loop_NTPase"/>
</dbReference>
<dbReference type="InterPro" id="IPR014001">
    <property type="entry name" value="Helicase_ATP-bd"/>
</dbReference>
<evidence type="ECO:0000313" key="14">
    <source>
        <dbReference type="Ensembl" id="ENSSMAP00000068895.1"/>
    </source>
</evidence>
<evidence type="ECO:0000256" key="11">
    <source>
        <dbReference type="SAM" id="MobiDB-lite"/>
    </source>
</evidence>
<evidence type="ECO:0000256" key="6">
    <source>
        <dbReference type="ARBA" id="ARBA00038200"/>
    </source>
</evidence>
<evidence type="ECO:0000256" key="5">
    <source>
        <dbReference type="ARBA" id="ARBA00022884"/>
    </source>
</evidence>
<evidence type="ECO:0000259" key="12">
    <source>
        <dbReference type="PROSITE" id="PS51192"/>
    </source>
</evidence>
<dbReference type="PROSITE" id="PS51192">
    <property type="entry name" value="HELICASE_ATP_BIND_1"/>
    <property type="match status" value="1"/>
</dbReference>
<feature type="compositionally biased region" description="Basic residues" evidence="11">
    <location>
        <begin position="79"/>
        <end position="92"/>
    </location>
</feature>
<dbReference type="Pfam" id="PF00270">
    <property type="entry name" value="DEAD"/>
    <property type="match status" value="1"/>
</dbReference>
<dbReference type="GO" id="GO:0016787">
    <property type="term" value="F:hydrolase activity"/>
    <property type="evidence" value="ECO:0007669"/>
    <property type="project" value="UniProtKB-KW"/>
</dbReference>
<feature type="domain" description="Helicase ATP-binding" evidence="12">
    <location>
        <begin position="226"/>
        <end position="435"/>
    </location>
</feature>
<feature type="region of interest" description="Disordered" evidence="11">
    <location>
        <begin position="17"/>
        <end position="92"/>
    </location>
</feature>
<dbReference type="SUPFAM" id="SSF52540">
    <property type="entry name" value="P-loop containing nucleoside triphosphate hydrolases"/>
    <property type="match status" value="1"/>
</dbReference>
<dbReference type="InterPro" id="IPR000629">
    <property type="entry name" value="RNA-helicase_DEAD-box_CS"/>
</dbReference>
<dbReference type="EC" id="3.6.4.13" evidence="10"/>
<keyword evidence="1 9" id="KW-0547">Nucleotide-binding</keyword>